<sequence>MQRQFKKVVVLLIDALRYDFMVPPEDDAPRSFFRGHMPGVKKLLERGAQIGLLLADPPTTTLQRIKAITTGTLPTFIDAGDNFAPSAIINEDNIFYQAHEKHLNVTFMGDNTWCMHRLQDSLRAAWTQFDLSLMRLGILSFVEALFFALSSRPMSAAQTVVRSGCLLLQLSVIFGGCNGNPAVPLLLAVLPLSTLLSLISMVSGLLTRRLMSYPMLFAYLCVFLHSVSYLSNSYVVYEAHVVRFLVQSILVVCAVAKAVSTNADRKAAAHAVLSPIQAIMSTFNTWDVGILLVSLLLLRSEPIFHRCREEEVNCQQYLPLELVTSLSSDAIFWRFVLATAVMYTLNCVVGRILPDSLPGSVRIARSLSWATHAFITLYHLVQLAPQTEVLQKRTQMLGIALALGVYGISVVAILMCICARE</sequence>
<reference evidence="2 3" key="1">
    <citation type="submission" date="2014-03" db="EMBL/GenBank/DDBJ databases">
        <title>Draft genome of the hookworm Oesophagostomum dentatum.</title>
        <authorList>
            <person name="Mitreva M."/>
        </authorList>
    </citation>
    <scope>NUCLEOTIDE SEQUENCE [LARGE SCALE GENOMIC DNA]</scope>
    <source>
        <strain evidence="2 3">OD-Hann</strain>
    </source>
</reference>
<dbReference type="Proteomes" id="UP000053660">
    <property type="component" value="Unassembled WGS sequence"/>
</dbReference>
<gene>
    <name evidence="2" type="ORF">OESDEN_03352</name>
</gene>
<dbReference type="SUPFAM" id="SSF53649">
    <property type="entry name" value="Alkaline phosphatase-like"/>
    <property type="match status" value="1"/>
</dbReference>
<feature type="transmembrane region" description="Helical" evidence="1">
    <location>
        <begin position="182"/>
        <end position="204"/>
    </location>
</feature>
<accession>A0A0B1TMT4</accession>
<dbReference type="PANTHER" id="PTHR23071">
    <property type="entry name" value="PHOSPHATIDYLINOSITOL GLYCAN"/>
    <property type="match status" value="1"/>
</dbReference>
<organism evidence="2 3">
    <name type="scientific">Oesophagostomum dentatum</name>
    <name type="common">Nodular worm</name>
    <dbReference type="NCBI Taxonomy" id="61180"/>
    <lineage>
        <taxon>Eukaryota</taxon>
        <taxon>Metazoa</taxon>
        <taxon>Ecdysozoa</taxon>
        <taxon>Nematoda</taxon>
        <taxon>Chromadorea</taxon>
        <taxon>Rhabditida</taxon>
        <taxon>Rhabditina</taxon>
        <taxon>Rhabditomorpha</taxon>
        <taxon>Strongyloidea</taxon>
        <taxon>Strongylidae</taxon>
        <taxon>Oesophagostomum</taxon>
    </lineage>
</organism>
<dbReference type="AlphaFoldDB" id="A0A0B1TMT4"/>
<name>A0A0B1TMT4_OESDE</name>
<dbReference type="GO" id="GO:0051377">
    <property type="term" value="F:mannose-ethanolamine phosphotransferase activity"/>
    <property type="evidence" value="ECO:0007669"/>
    <property type="project" value="TreeGrafter"/>
</dbReference>
<dbReference type="OrthoDB" id="272139at2759"/>
<feature type="transmembrane region" description="Helical" evidence="1">
    <location>
        <begin position="241"/>
        <end position="259"/>
    </location>
</feature>
<feature type="transmembrane region" description="Helical" evidence="1">
    <location>
        <begin position="216"/>
        <end position="235"/>
    </location>
</feature>
<dbReference type="GO" id="GO:0005789">
    <property type="term" value="C:endoplasmic reticulum membrane"/>
    <property type="evidence" value="ECO:0007669"/>
    <property type="project" value="TreeGrafter"/>
</dbReference>
<keyword evidence="1" id="KW-0472">Membrane</keyword>
<dbReference type="Gene3D" id="3.40.720.10">
    <property type="entry name" value="Alkaline Phosphatase, subunit A"/>
    <property type="match status" value="1"/>
</dbReference>
<evidence type="ECO:0000256" key="1">
    <source>
        <dbReference type="SAM" id="Phobius"/>
    </source>
</evidence>
<feature type="transmembrane region" description="Helical" evidence="1">
    <location>
        <begin position="271"/>
        <end position="298"/>
    </location>
</feature>
<keyword evidence="1" id="KW-0812">Transmembrane</keyword>
<dbReference type="InterPro" id="IPR017850">
    <property type="entry name" value="Alkaline_phosphatase_core_sf"/>
</dbReference>
<dbReference type="EMBL" id="KN549610">
    <property type="protein sequence ID" value="KHJ96680.1"/>
    <property type="molecule type" value="Genomic_DNA"/>
</dbReference>
<keyword evidence="1" id="KW-1133">Transmembrane helix</keyword>
<keyword evidence="3" id="KW-1185">Reference proteome</keyword>
<dbReference type="PANTHER" id="PTHR23071:SF1">
    <property type="entry name" value="GPI ETHANOLAMINE PHOSPHATE TRANSFERASE 3"/>
    <property type="match status" value="1"/>
</dbReference>
<proteinExistence type="predicted"/>
<protein>
    <submittedName>
        <fullName evidence="2">Uncharacterized protein</fullName>
    </submittedName>
</protein>
<feature type="transmembrane region" description="Helical" evidence="1">
    <location>
        <begin position="396"/>
        <end position="419"/>
    </location>
</feature>
<evidence type="ECO:0000313" key="3">
    <source>
        <dbReference type="Proteomes" id="UP000053660"/>
    </source>
</evidence>
<feature type="transmembrane region" description="Helical" evidence="1">
    <location>
        <begin position="331"/>
        <end position="354"/>
    </location>
</feature>
<evidence type="ECO:0000313" key="2">
    <source>
        <dbReference type="EMBL" id="KHJ96680.1"/>
    </source>
</evidence>
<dbReference type="InterPro" id="IPR039524">
    <property type="entry name" value="PIGO/GPI13"/>
</dbReference>
<dbReference type="GO" id="GO:0006506">
    <property type="term" value="P:GPI anchor biosynthetic process"/>
    <property type="evidence" value="ECO:0007669"/>
    <property type="project" value="InterPro"/>
</dbReference>